<dbReference type="PROSITE" id="PS00108">
    <property type="entry name" value="PROTEIN_KINASE_ST"/>
    <property type="match status" value="1"/>
</dbReference>
<dbReference type="InterPro" id="IPR011009">
    <property type="entry name" value="Kinase-like_dom_sf"/>
</dbReference>
<dbReference type="SMART" id="SM00220">
    <property type="entry name" value="S_TKc"/>
    <property type="match status" value="1"/>
</dbReference>
<dbReference type="PANTHER" id="PTHR44329">
    <property type="entry name" value="SERINE/THREONINE-PROTEIN KINASE TNNI3K-RELATED"/>
    <property type="match status" value="1"/>
</dbReference>
<evidence type="ECO:0000259" key="1">
    <source>
        <dbReference type="PROSITE" id="PS50011"/>
    </source>
</evidence>
<dbReference type="InterPro" id="IPR000719">
    <property type="entry name" value="Prot_kinase_dom"/>
</dbReference>
<dbReference type="PRINTS" id="PR00109">
    <property type="entry name" value="TYRKINASE"/>
</dbReference>
<dbReference type="InterPro" id="IPR001245">
    <property type="entry name" value="Ser-Thr/Tyr_kinase_cat_dom"/>
</dbReference>
<dbReference type="GO" id="GO:0004674">
    <property type="term" value="F:protein serine/threonine kinase activity"/>
    <property type="evidence" value="ECO:0007669"/>
    <property type="project" value="TreeGrafter"/>
</dbReference>
<sequence length="338" mass="38310">MGLVAQDTQYRHLRRRSIHLLKKLCETHGIYPSSFIVPRREIRKTPGTLTHGGSADVWEGRYKESSVALKEFRASTKAQFHVRQQSFCREVAIWKYLDHPNITKCYGVSSQKSPLCLVSKWMVNGTLDAYLKVKRGINRLELIRDIVAGLCYLHEMGLVHGDLKCLNILVDENGIACLADFGLALFAHNEHTNFIAKTTIKGSTTRWAAPEILHTDASSIHPTMESDVYSFAWVMWEVFTGHIPFFEIQSAAGVITRVLDKKRPQRPLQATGIGLSDEVWDIMEQCWRHEPDARPPMTSVQECLEHILKEQDPAVLKMPTVWPLVIEPSSTPDPKSPS</sequence>
<dbReference type="Gene3D" id="1.10.510.10">
    <property type="entry name" value="Transferase(Phosphotransferase) domain 1"/>
    <property type="match status" value="1"/>
</dbReference>
<dbReference type="SUPFAM" id="SSF56112">
    <property type="entry name" value="Protein kinase-like (PK-like)"/>
    <property type="match status" value="1"/>
</dbReference>
<name>A0A8E2APR2_9APHY</name>
<feature type="domain" description="Protein kinase" evidence="1">
    <location>
        <begin position="43"/>
        <end position="309"/>
    </location>
</feature>
<gene>
    <name evidence="2" type="ORF">OBBRIDRAFT_735078</name>
</gene>
<organism evidence="2 3">
    <name type="scientific">Obba rivulosa</name>
    <dbReference type="NCBI Taxonomy" id="1052685"/>
    <lineage>
        <taxon>Eukaryota</taxon>
        <taxon>Fungi</taxon>
        <taxon>Dikarya</taxon>
        <taxon>Basidiomycota</taxon>
        <taxon>Agaricomycotina</taxon>
        <taxon>Agaricomycetes</taxon>
        <taxon>Polyporales</taxon>
        <taxon>Gelatoporiaceae</taxon>
        <taxon>Obba</taxon>
    </lineage>
</organism>
<dbReference type="InterPro" id="IPR008271">
    <property type="entry name" value="Ser/Thr_kinase_AS"/>
</dbReference>
<reference evidence="2 3" key="1">
    <citation type="submission" date="2016-07" db="EMBL/GenBank/DDBJ databases">
        <title>Draft genome of the white-rot fungus Obba rivulosa 3A-2.</title>
        <authorList>
            <consortium name="DOE Joint Genome Institute"/>
            <person name="Miettinen O."/>
            <person name="Riley R."/>
            <person name="Acob R."/>
            <person name="Barry K."/>
            <person name="Cullen D."/>
            <person name="De Vries R."/>
            <person name="Hainaut M."/>
            <person name="Hatakka A."/>
            <person name="Henrissat B."/>
            <person name="Hilden K."/>
            <person name="Kuo R."/>
            <person name="Labutti K."/>
            <person name="Lipzen A."/>
            <person name="Makela M.R."/>
            <person name="Sandor L."/>
            <person name="Spatafora J.W."/>
            <person name="Grigoriev I.V."/>
            <person name="Hibbett D.S."/>
        </authorList>
    </citation>
    <scope>NUCLEOTIDE SEQUENCE [LARGE SCALE GENOMIC DNA]</scope>
    <source>
        <strain evidence="2 3">3A-2</strain>
    </source>
</reference>
<dbReference type="EMBL" id="KV722462">
    <property type="protein sequence ID" value="OCH88103.1"/>
    <property type="molecule type" value="Genomic_DNA"/>
</dbReference>
<dbReference type="PROSITE" id="PS50011">
    <property type="entry name" value="PROTEIN_KINASE_DOM"/>
    <property type="match status" value="1"/>
</dbReference>
<dbReference type="GO" id="GO:0005524">
    <property type="term" value="F:ATP binding"/>
    <property type="evidence" value="ECO:0007669"/>
    <property type="project" value="InterPro"/>
</dbReference>
<dbReference type="Proteomes" id="UP000250043">
    <property type="component" value="Unassembled WGS sequence"/>
</dbReference>
<accession>A0A8E2APR2</accession>
<evidence type="ECO:0000313" key="2">
    <source>
        <dbReference type="EMBL" id="OCH88103.1"/>
    </source>
</evidence>
<keyword evidence="2" id="KW-0808">Transferase</keyword>
<dbReference type="InterPro" id="IPR051681">
    <property type="entry name" value="Ser/Thr_Kinases-Pseudokinases"/>
</dbReference>
<dbReference type="AlphaFoldDB" id="A0A8E2APR2"/>
<proteinExistence type="predicted"/>
<keyword evidence="3" id="KW-1185">Reference proteome</keyword>
<protein>
    <submittedName>
        <fullName evidence="2">Kinase-like protein</fullName>
    </submittedName>
</protein>
<dbReference type="OrthoDB" id="3248549at2759"/>
<dbReference type="Pfam" id="PF07714">
    <property type="entry name" value="PK_Tyr_Ser-Thr"/>
    <property type="match status" value="1"/>
</dbReference>
<keyword evidence="2" id="KW-0418">Kinase</keyword>
<evidence type="ECO:0000313" key="3">
    <source>
        <dbReference type="Proteomes" id="UP000250043"/>
    </source>
</evidence>